<dbReference type="AlphaFoldDB" id="A0A8T7M915"/>
<dbReference type="RefSeq" id="WP_341470492.1">
    <property type="nucleotide sequence ID" value="NZ_CP128400.1"/>
</dbReference>
<evidence type="ECO:0000313" key="2">
    <source>
        <dbReference type="EMBL" id="NWJ48657.1"/>
    </source>
</evidence>
<dbReference type="Proteomes" id="UP001431572">
    <property type="component" value="Chromosome 2"/>
</dbReference>
<feature type="chain" id="PRO_5035821730" evidence="1">
    <location>
        <begin position="22"/>
        <end position="56"/>
    </location>
</feature>
<keyword evidence="1" id="KW-0732">Signal</keyword>
<sequence>MKTLPLTVQGVALAISPTSVAVPLAQIPSGKTGRAVKGQAEGGCLGLQVGGKQHPQ</sequence>
<evidence type="ECO:0000256" key="1">
    <source>
        <dbReference type="SAM" id="SignalP"/>
    </source>
</evidence>
<dbReference type="EMBL" id="JACATZ010000003">
    <property type="protein sequence ID" value="NWJ48657.1"/>
    <property type="molecule type" value="Genomic_DNA"/>
</dbReference>
<evidence type="ECO:0000313" key="3">
    <source>
        <dbReference type="EMBL" id="WJW68587.1"/>
    </source>
</evidence>
<gene>
    <name evidence="2" type="ORF">HXX08_22585</name>
    <name evidence="3" type="ORF">OZ401_004201</name>
</gene>
<proteinExistence type="predicted"/>
<dbReference type="Proteomes" id="UP000521676">
    <property type="component" value="Unassembled WGS sequence"/>
</dbReference>
<feature type="signal peptide" evidence="1">
    <location>
        <begin position="1"/>
        <end position="21"/>
    </location>
</feature>
<keyword evidence="5" id="KW-1185">Reference proteome</keyword>
<evidence type="ECO:0000313" key="4">
    <source>
        <dbReference type="Proteomes" id="UP000521676"/>
    </source>
</evidence>
<dbReference type="EMBL" id="CP128400">
    <property type="protein sequence ID" value="WJW68587.1"/>
    <property type="molecule type" value="Genomic_DNA"/>
</dbReference>
<reference evidence="3" key="2">
    <citation type="journal article" date="2024" name="Nature">
        <title>Anoxygenic phototroph of the Chloroflexota uses a type I reaction centre.</title>
        <authorList>
            <person name="Tsuji J.M."/>
            <person name="Shaw N.A."/>
            <person name="Nagashima S."/>
            <person name="Venkiteswaran J.J."/>
            <person name="Schiff S.L."/>
            <person name="Watanabe T."/>
            <person name="Fukui M."/>
            <person name="Hanada S."/>
            <person name="Tank M."/>
            <person name="Neufeld J.D."/>
        </authorList>
    </citation>
    <scope>NUCLEOTIDE SEQUENCE</scope>
    <source>
        <strain evidence="3">L227-S17</strain>
    </source>
</reference>
<accession>A0A8T7M915</accession>
<protein>
    <submittedName>
        <fullName evidence="2">Uncharacterized protein</fullName>
    </submittedName>
</protein>
<name>A0A8T7M915_9CHLR</name>
<reference evidence="2 4" key="1">
    <citation type="submission" date="2020-06" db="EMBL/GenBank/DDBJ databases">
        <title>Anoxygenic phototrophic Chloroflexota member uses a Type I reaction center.</title>
        <authorList>
            <person name="Tsuji J.M."/>
            <person name="Shaw N.A."/>
            <person name="Nagashima S."/>
            <person name="Venkiteswaran J."/>
            <person name="Schiff S.L."/>
            <person name="Hanada S."/>
            <person name="Tank M."/>
            <person name="Neufeld J.D."/>
        </authorList>
    </citation>
    <scope>NUCLEOTIDE SEQUENCE [LARGE SCALE GENOMIC DNA]</scope>
    <source>
        <strain evidence="2">L227-S17</strain>
    </source>
</reference>
<organism evidence="2 4">
    <name type="scientific">Candidatus Chlorohelix allophototropha</name>
    <dbReference type="NCBI Taxonomy" id="3003348"/>
    <lineage>
        <taxon>Bacteria</taxon>
        <taxon>Bacillati</taxon>
        <taxon>Chloroflexota</taxon>
        <taxon>Chloroflexia</taxon>
        <taxon>Candidatus Chloroheliales</taxon>
        <taxon>Candidatus Chloroheliaceae</taxon>
        <taxon>Candidatus Chlorohelix</taxon>
    </lineage>
</organism>
<evidence type="ECO:0000313" key="5">
    <source>
        <dbReference type="Proteomes" id="UP001431572"/>
    </source>
</evidence>